<evidence type="ECO:0000256" key="2">
    <source>
        <dbReference type="SAM" id="MobiDB-lite"/>
    </source>
</evidence>
<feature type="region of interest" description="Disordered" evidence="2">
    <location>
        <begin position="256"/>
        <end position="279"/>
    </location>
</feature>
<keyword evidence="4" id="KW-1185">Reference proteome</keyword>
<dbReference type="InterPro" id="IPR045167">
    <property type="entry name" value="Hobbit"/>
</dbReference>
<sequence length="2271" mass="256965">MAGLGVFCVVCITIYYFVSSLLPKLLAWLCKQRFHVEVHIGKISFLYFRLQDVHIKKNEFSVHIEEVGFRSNFFSSEVTKLLAVVLRDVRINKDVGNSSDGAKSSRHLPDDWSHIDFRNKKIPPSIITFAQFMAVHITNLNAMLLHQQSPEWLVHATAAEVHLDGSVVHSARSLLVNVVLANASAKLLRHASTADRNKPQTQTCLGELSFGVSLEAMMAAQGSLSVEKLHVSLEHLKAVINDGLYTFAAERRKQEGYRTGMGAQKDSKSGKERKGSSDSVLVSQTQLYSPAMILSSLSPLIPKDMSLKVENSHLTGMRAASSTEFRASLHSLEIHTSFVLKLAGIHGESVVPEVSVGLQLNDLDVRDEREKVFLLQRMTLKAGLEGKLLKVNLRLNTLSGTYNHRAVHSWVSTNFLRTSRSLHSSRSFPSSHDSQTHSSSYSKDMEVEARDHSHKYPSRNWMHEILSGCKVSGSVELFDVSTHLRMSSSEGSACIGCNHIRLGLDQVFTLQGHTSAQSMEDWSGELLVEALWCRLGLLRDDTDVDIYQRRRSHVWGTPLFLGVMLLNVRGRAGVLHPHKLDGMLNMLCGEWSPKLAAFLIHAVKCYGDYKDSKDRAPKVNRHQKSNSQLLSWINSCSLNAKITNSNLFFIKDPQVGVMLRLDSIMIEKGSKSNMSVEGCKAVSLTPSGVPFICLKSEEVKAAYAHIQQARVQYQNKVVELQLLEEIFATWSTNLHLRLLALGQDLVQFFSQILYKKHSAPSEEGNLNKGFWNVLDEVKITAPGQLKLGIDLSENHNMLVTTGDISLRIGSETSGYSANTILIAVDDQNIFHIDNFLMEMILDLEDVRLERQNTEGFTLEWNKTWSTTISSFRAIFPYEHNFAEAVRKELVSIVKWLKLIHHRQKSDFTSKSPLPADMVIKVKEFLFEMSDDPFEVKLRDNFELLEDEYKESLKRQKMLDAKVQELCKEHLLMPAGKVDELYTSLSMKNAEIYVQRSKQMNQTPPRTRLFAWLMTDVEIMALADPSIHGAENVVENMTEIDPDSPWPEDGLEFSTLWCRSVSASCKEWQFQLRDFPQPLLLIQELSIWGRLVGAEQVAPKRAKRGVSIDLGDPWGKVEVDRSMTSLKFYHDFNCDVETFSYAFGPCWEPVIAQCNLSFGQISPPSLDPSPTLPFWDKMRLLFHGRLTMVTRTLTVLLHASLDPYNTTEEMELTWRDVALDWTNAKVVFKGSLNVYVRTASKYDDCRLLFLPDLRMTVKLGWVCLADPNDHHSVMPCAPDKLPEYSSNQEHDSYRAFRSQNLNVSISMETKQSPNGPSKLDPTILLYGSTLRWFESLKLILSGVTRPTRRGALFKNSRPKKKQLSRHYRKVHLSLVLHRFHISYWMSSSMQRGFEVFGGRVTCSSEHTLSMVPVDDGLKHRPRSEWAVMYMNCESNDAETWLKSALLGDESKEHILHRQPVEKCYFLSVSKVSYGREAVIPHNERPVDTPTHRLVVHGLKGAWTKSNRDVAFALFDTVVKTKQLKKNLSTEALKGFRSENTTTPLKTRTRPTDGQLTPPSNPSLQAAGMQATPSPMTKIQSGHAASMLQQLIAEADKKSVVFSDDLSTQTRDQNLQGVAACQEDDVVHKKWLIALVNSQVLLKGCETKGYVIISAAKAEVLQRIHRPAWKDHTLVSKTTWVGSLECMQYYATVSAGENYNIDENIMWLSVENIQEKDSKVIADLPDLPHLVGSGQSVGGVVSETVGGSSTGENPAIQLQRIVSRCNCEFFYVGYGDSSIDPSTLGEAQVPPLPLDEGAPWERRERAVDAFTLMHHDLNVSTNSLQYAMLLDIINNLLLYVEPHRKERLDRLQRLRFQLQLLSRQEDERKPIQQLQNYVRSLVSKLRRLEKETYLLQRALAEEPDEPSLLAQMEDLEDAVNECKEHLSAESEELDMMLSCYKERQLSTTQKVATSRNDKPITVVRASEISFKHAKWQLTDSDGQLGIADLILSNFLYTKHSKSDDSVEHLLELGYISVENLLPNEAYKEVLVPTESPNIMPVDRKRALRVFCREKAPVAGISIMEHFEINVVPITIGLTKKFFNLMLKFCFPERDPDNIEGDQVDMGDIEADTRSLGRASSSSRISGSSKQKKMKDSNFYVPIEHKDDVEKMKERAEKNKLFIYIKIPEVPVRVSYKGNKEKSLSNVRDLNLLIRMMEYHNVTWTWLDLLLAMKSECRRAIVSQAIKHKLLKMKAVADDSPSPQEEDKARMLLGAKLMPGESKSLKKGVFKFPK</sequence>
<protein>
    <submittedName>
        <fullName evidence="5">Protein KIAA0100 isoform X1</fullName>
    </submittedName>
</protein>
<dbReference type="InParanoid" id="A0A6P9A4A5"/>
<feature type="coiled-coil region" evidence="1">
    <location>
        <begin position="1869"/>
        <end position="1930"/>
    </location>
</feature>
<name>A0A6P9A4A5_THRPL</name>
<gene>
    <name evidence="5" type="primary">LOC117651880</name>
</gene>
<evidence type="ECO:0000256" key="1">
    <source>
        <dbReference type="SAM" id="Coils"/>
    </source>
</evidence>
<reference evidence="5" key="1">
    <citation type="submission" date="2025-08" db="UniProtKB">
        <authorList>
            <consortium name="RefSeq"/>
        </authorList>
    </citation>
    <scope>IDENTIFICATION</scope>
    <source>
        <tissue evidence="5">Total insect</tissue>
    </source>
</reference>
<dbReference type="FunCoup" id="A0A6P9A4A5">
    <property type="interactions" value="1569"/>
</dbReference>
<evidence type="ECO:0000313" key="5">
    <source>
        <dbReference type="RefSeq" id="XP_034252310.1"/>
    </source>
</evidence>
<dbReference type="CTD" id="38395"/>
<evidence type="ECO:0000313" key="4">
    <source>
        <dbReference type="Proteomes" id="UP000515158"/>
    </source>
</evidence>
<feature type="compositionally biased region" description="Low complexity" evidence="2">
    <location>
        <begin position="424"/>
        <end position="442"/>
    </location>
</feature>
<dbReference type="Proteomes" id="UP000515158">
    <property type="component" value="Unplaced"/>
</dbReference>
<feature type="region of interest" description="Disordered" evidence="2">
    <location>
        <begin position="1534"/>
        <end position="1574"/>
    </location>
</feature>
<accession>A0A6P9A4A5</accession>
<feature type="compositionally biased region" description="Basic and acidic residues" evidence="2">
    <location>
        <begin position="265"/>
        <end position="276"/>
    </location>
</feature>
<feature type="compositionally biased region" description="Polar residues" evidence="2">
    <location>
        <begin position="1552"/>
        <end position="1562"/>
    </location>
</feature>
<dbReference type="SMART" id="SM01214">
    <property type="entry name" value="Fmp27_GFWDK"/>
    <property type="match status" value="1"/>
</dbReference>
<evidence type="ECO:0000259" key="3">
    <source>
        <dbReference type="SMART" id="SM01214"/>
    </source>
</evidence>
<dbReference type="KEGG" id="tpal:117651880"/>
<dbReference type="Pfam" id="PF10344">
    <property type="entry name" value="Hobbit"/>
    <property type="match status" value="2"/>
</dbReference>
<dbReference type="PANTHER" id="PTHR15678">
    <property type="entry name" value="ANTIGEN MLAA-22-RELATED"/>
    <property type="match status" value="1"/>
</dbReference>
<keyword evidence="1" id="KW-0175">Coiled coil</keyword>
<dbReference type="OrthoDB" id="1562405at2759"/>
<proteinExistence type="predicted"/>
<dbReference type="InterPro" id="IPR019441">
    <property type="entry name" value="FMP27/BLTP2/Hobbit_GFWDK_RBG"/>
</dbReference>
<dbReference type="GeneID" id="117651880"/>
<feature type="domain" description="FMP27/BLTP2/Hobbit GFWDK motif-containing RBG unit" evidence="3">
    <location>
        <begin position="1073"/>
        <end position="1205"/>
    </location>
</feature>
<organism evidence="5">
    <name type="scientific">Thrips palmi</name>
    <name type="common">Melon thrips</name>
    <dbReference type="NCBI Taxonomy" id="161013"/>
    <lineage>
        <taxon>Eukaryota</taxon>
        <taxon>Metazoa</taxon>
        <taxon>Ecdysozoa</taxon>
        <taxon>Arthropoda</taxon>
        <taxon>Hexapoda</taxon>
        <taxon>Insecta</taxon>
        <taxon>Pterygota</taxon>
        <taxon>Neoptera</taxon>
        <taxon>Paraneoptera</taxon>
        <taxon>Thysanoptera</taxon>
        <taxon>Terebrantia</taxon>
        <taxon>Thripoidea</taxon>
        <taxon>Thripidae</taxon>
        <taxon>Thrips</taxon>
    </lineage>
</organism>
<feature type="region of interest" description="Disordered" evidence="2">
    <location>
        <begin position="424"/>
        <end position="449"/>
    </location>
</feature>
<dbReference type="RefSeq" id="XP_034252310.1">
    <property type="nucleotide sequence ID" value="XM_034396419.1"/>
</dbReference>
<dbReference type="PANTHER" id="PTHR15678:SF6">
    <property type="entry name" value="BRIDGE-LIKE LIPID TRANSFER PROTEIN FAMILY MEMBER 2"/>
    <property type="match status" value="1"/>
</dbReference>